<gene>
    <name evidence="4" type="ORF">ABB27_09015</name>
</gene>
<dbReference type="SMART" id="SM00052">
    <property type="entry name" value="EAL"/>
    <property type="match status" value="1"/>
</dbReference>
<dbReference type="Gene3D" id="3.40.50.2300">
    <property type="match status" value="1"/>
</dbReference>
<dbReference type="InterPro" id="IPR001633">
    <property type="entry name" value="EAL_dom"/>
</dbReference>
<dbReference type="OrthoDB" id="9812358at2"/>
<keyword evidence="1" id="KW-0597">Phosphoprotein</keyword>
<dbReference type="Proteomes" id="UP000051863">
    <property type="component" value="Unassembled WGS sequence"/>
</dbReference>
<dbReference type="PANTHER" id="PTHR33121:SF70">
    <property type="entry name" value="SIGNALING PROTEIN YKOW"/>
    <property type="match status" value="1"/>
</dbReference>
<comment type="caution">
    <text evidence="4">The sequence shown here is derived from an EMBL/GenBank/DDBJ whole genome shotgun (WGS) entry which is preliminary data.</text>
</comment>
<dbReference type="InterPro" id="IPR011006">
    <property type="entry name" value="CheY-like_superfamily"/>
</dbReference>
<accession>A0A0R0CQ83</accession>
<dbReference type="SMART" id="SM00448">
    <property type="entry name" value="REC"/>
    <property type="match status" value="1"/>
</dbReference>
<sequence length="392" mass="41956">MIQNALVVDSNELQHLPTAKVLRQSGVSEVVSALDGDRAVGALRDRSWDLVILDLDIVDLTGLQVIDLLAERCRSARLALVSSQPSRILNAASAYAAHRGLNVVAALRKPLKPDQIKAIVAASAGMVVDAPAASAAPAAQEFSTEELRGALLEQQIQAYFQPQHCAITGLLRGAEVLARWHRPDGAVLAPAQFLPAFERADLLVAFTDYMLSCAFDSIAAEGAGSSLLTAVNVPARVATGVHWAQSVADHAYHAGVDPGRVVIEITEDGGELCNPALAGAVTQLRLRGFNCAIDDFGSGDSSLDRLLQVPFNELKINRSMLVEAREHAHARCLLASTIAMARQMVATVVVEGVETYRDLDMVRSLGCHTTQGYLHGRAMPKADYVNYVAQQL</sequence>
<feature type="modified residue" description="4-aspartylphosphate" evidence="1">
    <location>
        <position position="54"/>
    </location>
</feature>
<dbReference type="EMBL" id="LDJJ01000028">
    <property type="protein sequence ID" value="KRG67700.1"/>
    <property type="molecule type" value="Genomic_DNA"/>
</dbReference>
<dbReference type="PROSITE" id="PS50110">
    <property type="entry name" value="RESPONSE_REGULATORY"/>
    <property type="match status" value="1"/>
</dbReference>
<dbReference type="SUPFAM" id="SSF141868">
    <property type="entry name" value="EAL domain-like"/>
    <property type="match status" value="1"/>
</dbReference>
<evidence type="ECO:0000313" key="4">
    <source>
        <dbReference type="EMBL" id="KRG67700.1"/>
    </source>
</evidence>
<dbReference type="PATRIC" id="fig|405446.3.peg.1251"/>
<organism evidence="4 5">
    <name type="scientific">Stenotrophomonas terrae</name>
    <dbReference type="NCBI Taxonomy" id="405446"/>
    <lineage>
        <taxon>Bacteria</taxon>
        <taxon>Pseudomonadati</taxon>
        <taxon>Pseudomonadota</taxon>
        <taxon>Gammaproteobacteria</taxon>
        <taxon>Lysobacterales</taxon>
        <taxon>Lysobacteraceae</taxon>
        <taxon>Stenotrophomonas</taxon>
    </lineage>
</organism>
<dbReference type="GO" id="GO:0071111">
    <property type="term" value="F:cyclic-guanylate-specific phosphodiesterase activity"/>
    <property type="evidence" value="ECO:0007669"/>
    <property type="project" value="InterPro"/>
</dbReference>
<dbReference type="PROSITE" id="PS50883">
    <property type="entry name" value="EAL"/>
    <property type="match status" value="1"/>
</dbReference>
<dbReference type="AlphaFoldDB" id="A0A0R0CQ83"/>
<dbReference type="PANTHER" id="PTHR33121">
    <property type="entry name" value="CYCLIC DI-GMP PHOSPHODIESTERASE PDEF"/>
    <property type="match status" value="1"/>
</dbReference>
<evidence type="ECO:0000259" key="2">
    <source>
        <dbReference type="PROSITE" id="PS50110"/>
    </source>
</evidence>
<protein>
    <recommendedName>
        <fullName evidence="6">Diguanylate phosphodiesterase</fullName>
    </recommendedName>
</protein>
<dbReference type="Pfam" id="PF00072">
    <property type="entry name" value="Response_reg"/>
    <property type="match status" value="1"/>
</dbReference>
<feature type="domain" description="Response regulatory" evidence="2">
    <location>
        <begin position="4"/>
        <end position="124"/>
    </location>
</feature>
<evidence type="ECO:0000259" key="3">
    <source>
        <dbReference type="PROSITE" id="PS50883"/>
    </source>
</evidence>
<dbReference type="SUPFAM" id="SSF52172">
    <property type="entry name" value="CheY-like"/>
    <property type="match status" value="1"/>
</dbReference>
<dbReference type="GO" id="GO:0000160">
    <property type="term" value="P:phosphorelay signal transduction system"/>
    <property type="evidence" value="ECO:0007669"/>
    <property type="project" value="InterPro"/>
</dbReference>
<evidence type="ECO:0000313" key="5">
    <source>
        <dbReference type="Proteomes" id="UP000051863"/>
    </source>
</evidence>
<dbReference type="Gene3D" id="3.20.20.450">
    <property type="entry name" value="EAL domain"/>
    <property type="match status" value="1"/>
</dbReference>
<keyword evidence="5" id="KW-1185">Reference proteome</keyword>
<proteinExistence type="predicted"/>
<dbReference type="Pfam" id="PF00563">
    <property type="entry name" value="EAL"/>
    <property type="match status" value="1"/>
</dbReference>
<dbReference type="CDD" id="cd01948">
    <property type="entry name" value="EAL"/>
    <property type="match status" value="1"/>
</dbReference>
<dbReference type="RefSeq" id="WP_057628357.1">
    <property type="nucleotide sequence ID" value="NZ_LDJJ01000028.1"/>
</dbReference>
<feature type="domain" description="EAL" evidence="3">
    <location>
        <begin position="140"/>
        <end position="392"/>
    </location>
</feature>
<dbReference type="InterPro" id="IPR001789">
    <property type="entry name" value="Sig_transdc_resp-reg_receiver"/>
</dbReference>
<evidence type="ECO:0008006" key="6">
    <source>
        <dbReference type="Google" id="ProtNLM"/>
    </source>
</evidence>
<dbReference type="InterPro" id="IPR050706">
    <property type="entry name" value="Cyclic-di-GMP_PDE-like"/>
</dbReference>
<dbReference type="InterPro" id="IPR035919">
    <property type="entry name" value="EAL_sf"/>
</dbReference>
<reference evidence="4 5" key="1">
    <citation type="submission" date="2015-05" db="EMBL/GenBank/DDBJ databases">
        <title>Genome sequencing and analysis of members of genus Stenotrophomonas.</title>
        <authorList>
            <person name="Patil P.P."/>
            <person name="Midha S."/>
            <person name="Patil P.B."/>
        </authorList>
    </citation>
    <scope>NUCLEOTIDE SEQUENCE [LARGE SCALE GENOMIC DNA]</scope>
    <source>
        <strain evidence="4 5">DSM 18941</strain>
    </source>
</reference>
<name>A0A0R0CQ83_9GAMM</name>
<evidence type="ECO:0000256" key="1">
    <source>
        <dbReference type="PROSITE-ProRule" id="PRU00169"/>
    </source>
</evidence>